<dbReference type="OrthoDB" id="1848700at2759"/>
<dbReference type="EMBL" id="JAAIUW010000002">
    <property type="protein sequence ID" value="KAF7842723.1"/>
    <property type="molecule type" value="Genomic_DNA"/>
</dbReference>
<gene>
    <name evidence="1" type="ORF">G2W53_005021</name>
</gene>
<sequence>MEMPRSYGDATELWRCHGAMEMPRCDGRELEEKTVRSERMTSVSFSQKSVLQKLNVDYVECCYVMRELGYKYLIDMFGAVGGTKFVILSERTIRALSKFPDVVKGKQYPFSGIEELKIIIRCSENLSNNFSFTVPNSVITYLLSSSPSKGRYEAFFPMFCCSELMDLKL</sequence>
<protein>
    <submittedName>
        <fullName evidence="1">F-box/LRR-repeat protein 25-like</fullName>
    </submittedName>
</protein>
<reference evidence="1" key="1">
    <citation type="submission" date="2020-09" db="EMBL/GenBank/DDBJ databases">
        <title>Genome-Enabled Discovery of Anthraquinone Biosynthesis in Senna tora.</title>
        <authorList>
            <person name="Kang S.-H."/>
            <person name="Pandey R.P."/>
            <person name="Lee C.-M."/>
            <person name="Sim J.-S."/>
            <person name="Jeong J.-T."/>
            <person name="Choi B.-S."/>
            <person name="Jung M."/>
            <person name="Ginzburg D."/>
            <person name="Zhao K."/>
            <person name="Won S.Y."/>
            <person name="Oh T.-J."/>
            <person name="Yu Y."/>
            <person name="Kim N.-H."/>
            <person name="Lee O.R."/>
            <person name="Lee T.-H."/>
            <person name="Bashyal P."/>
            <person name="Kim T.-S."/>
            <person name="Lee W.-H."/>
            <person name="Kawkins C."/>
            <person name="Kim C.-K."/>
            <person name="Kim J.S."/>
            <person name="Ahn B.O."/>
            <person name="Rhee S.Y."/>
            <person name="Sohng J.K."/>
        </authorList>
    </citation>
    <scope>NUCLEOTIDE SEQUENCE</scope>
    <source>
        <tissue evidence="1">Leaf</tissue>
    </source>
</reference>
<dbReference type="AlphaFoldDB" id="A0A834XC61"/>
<evidence type="ECO:0000313" key="2">
    <source>
        <dbReference type="Proteomes" id="UP000634136"/>
    </source>
</evidence>
<organism evidence="1 2">
    <name type="scientific">Senna tora</name>
    <dbReference type="NCBI Taxonomy" id="362788"/>
    <lineage>
        <taxon>Eukaryota</taxon>
        <taxon>Viridiplantae</taxon>
        <taxon>Streptophyta</taxon>
        <taxon>Embryophyta</taxon>
        <taxon>Tracheophyta</taxon>
        <taxon>Spermatophyta</taxon>
        <taxon>Magnoliopsida</taxon>
        <taxon>eudicotyledons</taxon>
        <taxon>Gunneridae</taxon>
        <taxon>Pentapetalae</taxon>
        <taxon>rosids</taxon>
        <taxon>fabids</taxon>
        <taxon>Fabales</taxon>
        <taxon>Fabaceae</taxon>
        <taxon>Caesalpinioideae</taxon>
        <taxon>Cassia clade</taxon>
        <taxon>Senna</taxon>
    </lineage>
</organism>
<dbReference type="Proteomes" id="UP000634136">
    <property type="component" value="Unassembled WGS sequence"/>
</dbReference>
<accession>A0A834XC61</accession>
<proteinExistence type="predicted"/>
<evidence type="ECO:0000313" key="1">
    <source>
        <dbReference type="EMBL" id="KAF7842723.1"/>
    </source>
</evidence>
<keyword evidence="2" id="KW-1185">Reference proteome</keyword>
<name>A0A834XC61_9FABA</name>
<comment type="caution">
    <text evidence="1">The sequence shown here is derived from an EMBL/GenBank/DDBJ whole genome shotgun (WGS) entry which is preliminary data.</text>
</comment>